<gene>
    <name evidence="1" type="ORF">Scep_007248</name>
</gene>
<dbReference type="EMBL" id="JBBNAG010000003">
    <property type="protein sequence ID" value="KAK9148491.1"/>
    <property type="molecule type" value="Genomic_DNA"/>
</dbReference>
<protein>
    <submittedName>
        <fullName evidence="1">Uncharacterized protein</fullName>
    </submittedName>
</protein>
<accession>A0AAP0K9G8</accession>
<sequence length="55" mass="6534">MLIDNMDNMKDIDKENTKVIQKRACKMDTDLDTDLVVFFEMRIDVCQHPYREPAV</sequence>
<name>A0AAP0K9G8_9MAGN</name>
<evidence type="ECO:0000313" key="2">
    <source>
        <dbReference type="Proteomes" id="UP001419268"/>
    </source>
</evidence>
<dbReference type="Proteomes" id="UP001419268">
    <property type="component" value="Unassembled WGS sequence"/>
</dbReference>
<evidence type="ECO:0000313" key="1">
    <source>
        <dbReference type="EMBL" id="KAK9148491.1"/>
    </source>
</evidence>
<comment type="caution">
    <text evidence="1">The sequence shown here is derived from an EMBL/GenBank/DDBJ whole genome shotgun (WGS) entry which is preliminary data.</text>
</comment>
<dbReference type="AlphaFoldDB" id="A0AAP0K9G8"/>
<organism evidence="1 2">
    <name type="scientific">Stephania cephalantha</name>
    <dbReference type="NCBI Taxonomy" id="152367"/>
    <lineage>
        <taxon>Eukaryota</taxon>
        <taxon>Viridiplantae</taxon>
        <taxon>Streptophyta</taxon>
        <taxon>Embryophyta</taxon>
        <taxon>Tracheophyta</taxon>
        <taxon>Spermatophyta</taxon>
        <taxon>Magnoliopsida</taxon>
        <taxon>Ranunculales</taxon>
        <taxon>Menispermaceae</taxon>
        <taxon>Menispermoideae</taxon>
        <taxon>Cissampelideae</taxon>
        <taxon>Stephania</taxon>
    </lineage>
</organism>
<reference evidence="1 2" key="1">
    <citation type="submission" date="2024-01" db="EMBL/GenBank/DDBJ databases">
        <title>Genome assemblies of Stephania.</title>
        <authorList>
            <person name="Yang L."/>
        </authorList>
    </citation>
    <scope>NUCLEOTIDE SEQUENCE [LARGE SCALE GENOMIC DNA]</scope>
    <source>
        <strain evidence="1">JXDWG</strain>
        <tissue evidence="1">Leaf</tissue>
    </source>
</reference>
<keyword evidence="2" id="KW-1185">Reference proteome</keyword>
<proteinExistence type="predicted"/>